<reference evidence="4" key="1">
    <citation type="submission" date="2020-03" db="EMBL/GenBank/DDBJ databases">
        <title>A high-quality chromosome-level genome assembly of a woody plant with both climbing and erect habits, Rhamnella rubrinervis.</title>
        <authorList>
            <person name="Lu Z."/>
            <person name="Yang Y."/>
            <person name="Zhu X."/>
            <person name="Sun Y."/>
        </authorList>
    </citation>
    <scope>NUCLEOTIDE SEQUENCE</scope>
    <source>
        <strain evidence="4">BYM</strain>
        <tissue evidence="4">Leaf</tissue>
    </source>
</reference>
<dbReference type="Proteomes" id="UP000796880">
    <property type="component" value="Unassembled WGS sequence"/>
</dbReference>
<protein>
    <recommendedName>
        <fullName evidence="3">RING-type domain-containing protein</fullName>
    </recommendedName>
</protein>
<dbReference type="SUPFAM" id="SSF57850">
    <property type="entry name" value="RING/U-box"/>
    <property type="match status" value="1"/>
</dbReference>
<dbReference type="AlphaFoldDB" id="A0A8K0HBP6"/>
<comment type="caution">
    <text evidence="4">The sequence shown here is derived from an EMBL/GenBank/DDBJ whole genome shotgun (WGS) entry which is preliminary data.</text>
</comment>
<dbReference type="FunFam" id="3.30.40.10:FF:000388">
    <property type="entry name" value="Putative RING zinc finger domain superfamily protein"/>
    <property type="match status" value="1"/>
</dbReference>
<evidence type="ECO:0000256" key="1">
    <source>
        <dbReference type="PROSITE-ProRule" id="PRU00175"/>
    </source>
</evidence>
<name>A0A8K0HBP6_9ROSA</name>
<dbReference type="Gene3D" id="3.30.40.10">
    <property type="entry name" value="Zinc/RING finger domain, C3HC4 (zinc finger)"/>
    <property type="match status" value="1"/>
</dbReference>
<proteinExistence type="predicted"/>
<feature type="domain" description="RING-type" evidence="3">
    <location>
        <begin position="476"/>
        <end position="506"/>
    </location>
</feature>
<dbReference type="PANTHER" id="PTHR47531">
    <property type="entry name" value="RING/U-BOX SUPERFAMILY PROTEIN"/>
    <property type="match status" value="1"/>
</dbReference>
<keyword evidence="1" id="KW-0863">Zinc-finger</keyword>
<sequence length="547" mass="61038">MFQVCNPRNIENESNALCTNQTTTESDEDQIDCYTKVKIEQSDEMPSISSNVDWGQASVTDTTSRNGSSSARASSTHSLNPSSRFLSRFSFIPGNVSFRLSRATSLGSSRSYPLPTTSLTILNGEEEVHLHTGSASGLVDRDESQQGNNLVTASLSNQRPTLCCEDTSANLQLNTPASGFSYNLGGDQTNSSTQDVARHGDCTRMGMDVNFCSQRTHTEMESNGTRFFDRQAGSREPVERNVRFSRTLSVGRLRDRVLRRSSLSDLTFCPLQQVGEVRDNNQGSGTQAWGDETRTTVSEGNAVTSPNASGYPPPSMSSSLFGIQDYEVETSRSREARYHDLLEHRSNFLERRRRIRSQVRALQRLGSRFENLSGHERSCIISGQHRTGRCTCRMSNRDSHVNDETSARASISRIVMLAEALFEVLDEIHQQSVVLSSRPSVSSIGSVPAPIEVVESLPVKLYTKLQKHQNEEAAQCYICLVEYEEGDRMRILPCHHEFHKSCIDKWLKEIHSKKKAMEVSELGFLLSYEYDGGVGWLWWSSGSPGHM</sequence>
<feature type="compositionally biased region" description="Polar residues" evidence="2">
    <location>
        <begin position="47"/>
        <end position="61"/>
    </location>
</feature>
<dbReference type="Pfam" id="PF13639">
    <property type="entry name" value="zf-RING_2"/>
    <property type="match status" value="1"/>
</dbReference>
<accession>A0A8K0HBP6</accession>
<feature type="region of interest" description="Disordered" evidence="2">
    <location>
        <begin position="42"/>
        <end position="81"/>
    </location>
</feature>
<dbReference type="InterPro" id="IPR001841">
    <property type="entry name" value="Znf_RING"/>
</dbReference>
<dbReference type="PROSITE" id="PS50089">
    <property type="entry name" value="ZF_RING_2"/>
    <property type="match status" value="1"/>
</dbReference>
<keyword evidence="1" id="KW-0862">Zinc</keyword>
<organism evidence="4 5">
    <name type="scientific">Rhamnella rubrinervis</name>
    <dbReference type="NCBI Taxonomy" id="2594499"/>
    <lineage>
        <taxon>Eukaryota</taxon>
        <taxon>Viridiplantae</taxon>
        <taxon>Streptophyta</taxon>
        <taxon>Embryophyta</taxon>
        <taxon>Tracheophyta</taxon>
        <taxon>Spermatophyta</taxon>
        <taxon>Magnoliopsida</taxon>
        <taxon>eudicotyledons</taxon>
        <taxon>Gunneridae</taxon>
        <taxon>Pentapetalae</taxon>
        <taxon>rosids</taxon>
        <taxon>fabids</taxon>
        <taxon>Rosales</taxon>
        <taxon>Rhamnaceae</taxon>
        <taxon>rhamnoid group</taxon>
        <taxon>Rhamneae</taxon>
        <taxon>Rhamnella</taxon>
    </lineage>
</organism>
<keyword evidence="5" id="KW-1185">Reference proteome</keyword>
<dbReference type="InterPro" id="IPR013083">
    <property type="entry name" value="Znf_RING/FYVE/PHD"/>
</dbReference>
<evidence type="ECO:0000313" key="4">
    <source>
        <dbReference type="EMBL" id="KAF3449208.1"/>
    </source>
</evidence>
<evidence type="ECO:0000256" key="2">
    <source>
        <dbReference type="SAM" id="MobiDB-lite"/>
    </source>
</evidence>
<dbReference type="PANTHER" id="PTHR47531:SF2">
    <property type="entry name" value="RING_U-BOX SUPERFAMILY PROTEIN"/>
    <property type="match status" value="1"/>
</dbReference>
<evidence type="ECO:0000259" key="3">
    <source>
        <dbReference type="PROSITE" id="PS50089"/>
    </source>
</evidence>
<evidence type="ECO:0000313" key="5">
    <source>
        <dbReference type="Proteomes" id="UP000796880"/>
    </source>
</evidence>
<dbReference type="OrthoDB" id="8062037at2759"/>
<feature type="compositionally biased region" description="Low complexity" evidence="2">
    <location>
        <begin position="62"/>
        <end position="78"/>
    </location>
</feature>
<keyword evidence="1" id="KW-0479">Metal-binding</keyword>
<dbReference type="GO" id="GO:0008270">
    <property type="term" value="F:zinc ion binding"/>
    <property type="evidence" value="ECO:0007669"/>
    <property type="project" value="UniProtKB-KW"/>
</dbReference>
<gene>
    <name evidence="4" type="ORF">FNV43_RR09936</name>
</gene>
<dbReference type="EMBL" id="VOIH02000004">
    <property type="protein sequence ID" value="KAF3449208.1"/>
    <property type="molecule type" value="Genomic_DNA"/>
</dbReference>